<feature type="transmembrane region" description="Helical" evidence="8">
    <location>
        <begin position="128"/>
        <end position="148"/>
    </location>
</feature>
<evidence type="ECO:0000256" key="2">
    <source>
        <dbReference type="ARBA" id="ARBA00006375"/>
    </source>
</evidence>
<gene>
    <name evidence="9" type="ORF">MOBT1_003255</name>
</gene>
<protein>
    <recommendedName>
        <fullName evidence="11">Mitochondrial carrier protein</fullName>
    </recommendedName>
</protein>
<keyword evidence="4 8" id="KW-0812">Transmembrane</keyword>
<sequence length="383" mass="40000">MHAKYTAIRAAKAAGLALAVLLLLFANTLVSVLITFPLILGYTRQCANYRPRGVALDEAPAPKLGPAVTGVVPMIVRTKRLEGWRGVYQGTSVAVAMHFVQALVGVGVVLAAVLVSSAWTLPPAAAKYVYAAYLLLAWIGPVLLALPFEVVLVRTAVHTHRLDWRAPRRSLAAVLSAAEYAQPWRLYALPGVLVTLLARALLANAFQAAPAVVLAARPAALVQLVLGAPETAVKVNAVRVALAVAWTAATVVLTVPVQVVAVRLMTQRTAPAALDAAPAARGAGAAASAVRTADAAPDAYAPRTLDPTAEPVISLRPCAEPLNEGESFYGAATVAPYRGALDCVRTMVREEGYESLGRGAHLTACLVLLANLGRLAEFAQLGA</sequence>
<dbReference type="InterPro" id="IPR044712">
    <property type="entry name" value="SLC25A32-like"/>
</dbReference>
<evidence type="ECO:0008006" key="11">
    <source>
        <dbReference type="Google" id="ProtNLM"/>
    </source>
</evidence>
<reference evidence="9" key="1">
    <citation type="submission" date="2023-03" db="EMBL/GenBank/DDBJ databases">
        <title>Mating type loci evolution in Malassezia.</title>
        <authorList>
            <person name="Coelho M.A."/>
        </authorList>
    </citation>
    <scope>NUCLEOTIDE SEQUENCE</scope>
    <source>
        <strain evidence="9">CBS 7876</strain>
    </source>
</reference>
<keyword evidence="3" id="KW-0813">Transport</keyword>
<feature type="transmembrane region" description="Helical" evidence="8">
    <location>
        <begin position="99"/>
        <end position="121"/>
    </location>
</feature>
<evidence type="ECO:0000313" key="10">
    <source>
        <dbReference type="Proteomes" id="UP001214603"/>
    </source>
</evidence>
<keyword evidence="5" id="KW-0677">Repeat</keyword>
<dbReference type="GO" id="GO:0016020">
    <property type="term" value="C:membrane"/>
    <property type="evidence" value="ECO:0007669"/>
    <property type="project" value="UniProtKB-SubCell"/>
</dbReference>
<evidence type="ECO:0000256" key="1">
    <source>
        <dbReference type="ARBA" id="ARBA00004370"/>
    </source>
</evidence>
<evidence type="ECO:0000256" key="4">
    <source>
        <dbReference type="ARBA" id="ARBA00022692"/>
    </source>
</evidence>
<dbReference type="PANTHER" id="PTHR45683">
    <property type="entry name" value="MITOCHONDRIAL NICOTINAMIDE ADENINE DINUCLEOTIDE TRANSPORTER 1-RELATED-RELATED"/>
    <property type="match status" value="1"/>
</dbReference>
<comment type="similarity">
    <text evidence="2">Belongs to the mitochondrial carrier (TC 2.A.29) family.</text>
</comment>
<dbReference type="EMBL" id="CP119942">
    <property type="protein sequence ID" value="WFD04544.1"/>
    <property type="molecule type" value="Genomic_DNA"/>
</dbReference>
<evidence type="ECO:0000256" key="8">
    <source>
        <dbReference type="SAM" id="Phobius"/>
    </source>
</evidence>
<dbReference type="GO" id="GO:0055085">
    <property type="term" value="P:transmembrane transport"/>
    <property type="evidence" value="ECO:0007669"/>
    <property type="project" value="InterPro"/>
</dbReference>
<dbReference type="AlphaFoldDB" id="A0AAF0E533"/>
<evidence type="ECO:0000256" key="6">
    <source>
        <dbReference type="ARBA" id="ARBA00022989"/>
    </source>
</evidence>
<dbReference type="InterPro" id="IPR023395">
    <property type="entry name" value="MCP_dom_sf"/>
</dbReference>
<proteinExistence type="inferred from homology"/>
<evidence type="ECO:0000256" key="5">
    <source>
        <dbReference type="ARBA" id="ARBA00022737"/>
    </source>
</evidence>
<dbReference type="Gene3D" id="1.50.40.10">
    <property type="entry name" value="Mitochondrial carrier domain"/>
    <property type="match status" value="1"/>
</dbReference>
<feature type="transmembrane region" description="Helical" evidence="8">
    <location>
        <begin position="240"/>
        <end position="262"/>
    </location>
</feature>
<dbReference type="SUPFAM" id="SSF103506">
    <property type="entry name" value="Mitochondrial carrier"/>
    <property type="match status" value="2"/>
</dbReference>
<evidence type="ECO:0000256" key="3">
    <source>
        <dbReference type="ARBA" id="ARBA00022448"/>
    </source>
</evidence>
<keyword evidence="6 8" id="KW-1133">Transmembrane helix</keyword>
<keyword evidence="10" id="KW-1185">Reference proteome</keyword>
<name>A0AAF0E533_9BASI</name>
<accession>A0AAF0E533</accession>
<comment type="subcellular location">
    <subcellularLocation>
        <location evidence="1">Membrane</location>
    </subcellularLocation>
</comment>
<organism evidence="9 10">
    <name type="scientific">Malassezia obtusa</name>
    <dbReference type="NCBI Taxonomy" id="76774"/>
    <lineage>
        <taxon>Eukaryota</taxon>
        <taxon>Fungi</taxon>
        <taxon>Dikarya</taxon>
        <taxon>Basidiomycota</taxon>
        <taxon>Ustilaginomycotina</taxon>
        <taxon>Malasseziomycetes</taxon>
        <taxon>Malasseziales</taxon>
        <taxon>Malasseziaceae</taxon>
        <taxon>Malassezia</taxon>
    </lineage>
</organism>
<dbReference type="Proteomes" id="UP001214603">
    <property type="component" value="Chromosome 9"/>
</dbReference>
<evidence type="ECO:0000256" key="7">
    <source>
        <dbReference type="ARBA" id="ARBA00023136"/>
    </source>
</evidence>
<evidence type="ECO:0000313" key="9">
    <source>
        <dbReference type="EMBL" id="WFD04544.1"/>
    </source>
</evidence>
<dbReference type="GO" id="GO:0006862">
    <property type="term" value="P:nucleotide transport"/>
    <property type="evidence" value="ECO:0007669"/>
    <property type="project" value="InterPro"/>
</dbReference>
<keyword evidence="7 8" id="KW-0472">Membrane</keyword>